<organism evidence="1">
    <name type="scientific">marine metagenome</name>
    <dbReference type="NCBI Taxonomy" id="408172"/>
    <lineage>
        <taxon>unclassified sequences</taxon>
        <taxon>metagenomes</taxon>
        <taxon>ecological metagenomes</taxon>
    </lineage>
</organism>
<accession>A0A382FVE4</accession>
<dbReference type="PANTHER" id="PTHR32114:SF2">
    <property type="entry name" value="ABC TRANSPORTER ABCH.3"/>
    <property type="match status" value="1"/>
</dbReference>
<dbReference type="PANTHER" id="PTHR32114">
    <property type="entry name" value="ABC TRANSPORTER ABCH.3"/>
    <property type="match status" value="1"/>
</dbReference>
<evidence type="ECO:0008006" key="2">
    <source>
        <dbReference type="Google" id="ProtNLM"/>
    </source>
</evidence>
<dbReference type="InterPro" id="IPR027417">
    <property type="entry name" value="P-loop_NTPase"/>
</dbReference>
<feature type="non-terminal residue" evidence="1">
    <location>
        <position position="118"/>
    </location>
</feature>
<proteinExistence type="predicted"/>
<sequence>EVNNILTQLVDFQIIFEMDGKNINNYIVYDDDNVWPLEMSSGMERFISSLALRVGLINVTNLPRSNFLAIDEGWGTMDSENINSVYQLFQYLKTQFQFTLIVSHIDSMRDAVDTLLEI</sequence>
<dbReference type="SUPFAM" id="SSF52540">
    <property type="entry name" value="P-loop containing nucleoside triphosphate hydrolases"/>
    <property type="match status" value="1"/>
</dbReference>
<protein>
    <recommendedName>
        <fullName evidence="2">RecF/RecN/SMC N-terminal domain-containing protein</fullName>
    </recommendedName>
</protein>
<dbReference type="Gene3D" id="3.40.50.300">
    <property type="entry name" value="P-loop containing nucleotide triphosphate hydrolases"/>
    <property type="match status" value="1"/>
</dbReference>
<feature type="non-terminal residue" evidence="1">
    <location>
        <position position="1"/>
    </location>
</feature>
<dbReference type="AlphaFoldDB" id="A0A382FVE4"/>
<evidence type="ECO:0000313" key="1">
    <source>
        <dbReference type="EMBL" id="SVB67076.1"/>
    </source>
</evidence>
<name>A0A382FVE4_9ZZZZ</name>
<gene>
    <name evidence="1" type="ORF">METZ01_LOCUS219930</name>
</gene>
<dbReference type="EMBL" id="UINC01052121">
    <property type="protein sequence ID" value="SVB67076.1"/>
    <property type="molecule type" value="Genomic_DNA"/>
</dbReference>
<reference evidence="1" key="1">
    <citation type="submission" date="2018-05" db="EMBL/GenBank/DDBJ databases">
        <authorList>
            <person name="Lanie J.A."/>
            <person name="Ng W.-L."/>
            <person name="Kazmierczak K.M."/>
            <person name="Andrzejewski T.M."/>
            <person name="Davidsen T.M."/>
            <person name="Wayne K.J."/>
            <person name="Tettelin H."/>
            <person name="Glass J.I."/>
            <person name="Rusch D."/>
            <person name="Podicherti R."/>
            <person name="Tsui H.-C.T."/>
            <person name="Winkler M.E."/>
        </authorList>
    </citation>
    <scope>NUCLEOTIDE SEQUENCE</scope>
</reference>